<protein>
    <submittedName>
        <fullName evidence="1">Uncharacterized protein</fullName>
    </submittedName>
</protein>
<gene>
    <name evidence="1" type="ORF">Pla175_14930</name>
</gene>
<dbReference type="Proteomes" id="UP000317429">
    <property type="component" value="Chromosome"/>
</dbReference>
<name>A0A518D9F9_9BACT</name>
<dbReference type="KEGG" id="pnd:Pla175_14930"/>
<organism evidence="1 2">
    <name type="scientific">Pirellulimonas nuda</name>
    <dbReference type="NCBI Taxonomy" id="2528009"/>
    <lineage>
        <taxon>Bacteria</taxon>
        <taxon>Pseudomonadati</taxon>
        <taxon>Planctomycetota</taxon>
        <taxon>Planctomycetia</taxon>
        <taxon>Pirellulales</taxon>
        <taxon>Lacipirellulaceae</taxon>
        <taxon>Pirellulimonas</taxon>
    </lineage>
</organism>
<keyword evidence="2" id="KW-1185">Reference proteome</keyword>
<dbReference type="AlphaFoldDB" id="A0A518D9F9"/>
<sequence>MSLVLAPFASVLFPVAVGLLGCSMLLFAAALALASDYRYGRSVHG</sequence>
<evidence type="ECO:0000313" key="2">
    <source>
        <dbReference type="Proteomes" id="UP000317429"/>
    </source>
</evidence>
<reference evidence="1 2" key="1">
    <citation type="submission" date="2019-02" db="EMBL/GenBank/DDBJ databases">
        <title>Deep-cultivation of Planctomycetes and their phenomic and genomic characterization uncovers novel biology.</title>
        <authorList>
            <person name="Wiegand S."/>
            <person name="Jogler M."/>
            <person name="Boedeker C."/>
            <person name="Pinto D."/>
            <person name="Vollmers J."/>
            <person name="Rivas-Marin E."/>
            <person name="Kohn T."/>
            <person name="Peeters S.H."/>
            <person name="Heuer A."/>
            <person name="Rast P."/>
            <person name="Oberbeckmann S."/>
            <person name="Bunk B."/>
            <person name="Jeske O."/>
            <person name="Meyerdierks A."/>
            <person name="Storesund J.E."/>
            <person name="Kallscheuer N."/>
            <person name="Luecker S."/>
            <person name="Lage O.M."/>
            <person name="Pohl T."/>
            <person name="Merkel B.J."/>
            <person name="Hornburger P."/>
            <person name="Mueller R.-W."/>
            <person name="Bruemmer F."/>
            <person name="Labrenz M."/>
            <person name="Spormann A.M."/>
            <person name="Op den Camp H."/>
            <person name="Overmann J."/>
            <person name="Amann R."/>
            <person name="Jetten M.S.M."/>
            <person name="Mascher T."/>
            <person name="Medema M.H."/>
            <person name="Devos D.P."/>
            <person name="Kaster A.-K."/>
            <person name="Ovreas L."/>
            <person name="Rohde M."/>
            <person name="Galperin M.Y."/>
            <person name="Jogler C."/>
        </authorList>
    </citation>
    <scope>NUCLEOTIDE SEQUENCE [LARGE SCALE GENOMIC DNA]</scope>
    <source>
        <strain evidence="1 2">Pla175</strain>
    </source>
</reference>
<proteinExistence type="predicted"/>
<dbReference type="EMBL" id="CP036291">
    <property type="protein sequence ID" value="QDU88122.1"/>
    <property type="molecule type" value="Genomic_DNA"/>
</dbReference>
<accession>A0A518D9F9</accession>
<dbReference type="RefSeq" id="WP_197527328.1">
    <property type="nucleotide sequence ID" value="NZ_CP036291.1"/>
</dbReference>
<evidence type="ECO:0000313" key="1">
    <source>
        <dbReference type="EMBL" id="QDU88122.1"/>
    </source>
</evidence>